<feature type="region of interest" description="Disordered" evidence="1">
    <location>
        <begin position="28"/>
        <end position="47"/>
    </location>
</feature>
<dbReference type="AlphaFoldDB" id="A0A813F2K1"/>
<name>A0A813F2K1_POLGL</name>
<keyword evidence="3" id="KW-1185">Reference proteome</keyword>
<dbReference type="EMBL" id="CAJNNV010023173">
    <property type="protein sequence ID" value="CAE8608558.1"/>
    <property type="molecule type" value="Genomic_DNA"/>
</dbReference>
<reference evidence="2" key="1">
    <citation type="submission" date="2021-02" db="EMBL/GenBank/DDBJ databases">
        <authorList>
            <person name="Dougan E. K."/>
            <person name="Rhodes N."/>
            <person name="Thang M."/>
            <person name="Chan C."/>
        </authorList>
    </citation>
    <scope>NUCLEOTIDE SEQUENCE</scope>
</reference>
<gene>
    <name evidence="2" type="ORF">PGLA1383_LOCUS26415</name>
</gene>
<evidence type="ECO:0000256" key="1">
    <source>
        <dbReference type="SAM" id="MobiDB-lite"/>
    </source>
</evidence>
<accession>A0A813F2K1</accession>
<comment type="caution">
    <text evidence="2">The sequence shown here is derived from an EMBL/GenBank/DDBJ whole genome shotgun (WGS) entry which is preliminary data.</text>
</comment>
<protein>
    <submittedName>
        <fullName evidence="2">Uncharacterized protein</fullName>
    </submittedName>
</protein>
<proteinExistence type="predicted"/>
<evidence type="ECO:0000313" key="2">
    <source>
        <dbReference type="EMBL" id="CAE8608558.1"/>
    </source>
</evidence>
<feature type="non-terminal residue" evidence="2">
    <location>
        <position position="233"/>
    </location>
</feature>
<sequence length="233" mass="26091">MRLFLQGVSGQLPQTLLLFNNIKNNSSSVNNNNSNNSNNSNNNTTLSNITTNDYYRSMSMSSNNNSDNNIFFTNDNSFNNINTNSNNDLLWLNTFTNSNNDIGFFNSNTNTNSNTNCNSSSNNITPVDQVVRHPLLAAGRLKLRKNAMASQRSVTDKNFLQCLLLKSSPSFLPTVWMLQPFRLVEQVGRLPLLVAGRLKLRQNAPPSLRSVTDNIFLQSLRLKISPVFLPVAR</sequence>
<evidence type="ECO:0000313" key="3">
    <source>
        <dbReference type="Proteomes" id="UP000654075"/>
    </source>
</evidence>
<dbReference type="Proteomes" id="UP000654075">
    <property type="component" value="Unassembled WGS sequence"/>
</dbReference>
<organism evidence="2 3">
    <name type="scientific">Polarella glacialis</name>
    <name type="common">Dinoflagellate</name>
    <dbReference type="NCBI Taxonomy" id="89957"/>
    <lineage>
        <taxon>Eukaryota</taxon>
        <taxon>Sar</taxon>
        <taxon>Alveolata</taxon>
        <taxon>Dinophyceae</taxon>
        <taxon>Suessiales</taxon>
        <taxon>Suessiaceae</taxon>
        <taxon>Polarella</taxon>
    </lineage>
</organism>